<dbReference type="Proteomes" id="UP000248021">
    <property type="component" value="Unassembled WGS sequence"/>
</dbReference>
<dbReference type="EMBL" id="QJJK01000009">
    <property type="protein sequence ID" value="PXW55786.1"/>
    <property type="molecule type" value="Genomic_DNA"/>
</dbReference>
<accession>A0A2V3U2I2</accession>
<name>A0A2V3U2I2_9HYPH</name>
<dbReference type="AlphaFoldDB" id="A0A2V3U2I2"/>
<dbReference type="RefSeq" id="WP_110376557.1">
    <property type="nucleotide sequence ID" value="NZ_JAHBRY010000001.1"/>
</dbReference>
<evidence type="ECO:0000313" key="2">
    <source>
        <dbReference type="Proteomes" id="UP000248021"/>
    </source>
</evidence>
<protein>
    <submittedName>
        <fullName evidence="1">Uncharacterized protein</fullName>
    </submittedName>
</protein>
<reference evidence="1 2" key="1">
    <citation type="submission" date="2018-05" db="EMBL/GenBank/DDBJ databases">
        <title>Genomic Encyclopedia of Type Strains, Phase IV (KMG-IV): sequencing the most valuable type-strain genomes for metagenomic binning, comparative biology and taxonomic classification.</title>
        <authorList>
            <person name="Goeker M."/>
        </authorList>
    </citation>
    <scope>NUCLEOTIDE SEQUENCE [LARGE SCALE GENOMIC DNA]</scope>
    <source>
        <strain evidence="1 2">DSM 6462</strain>
    </source>
</reference>
<organism evidence="1 2">
    <name type="scientific">Chelatococcus asaccharovorans</name>
    <dbReference type="NCBI Taxonomy" id="28210"/>
    <lineage>
        <taxon>Bacteria</taxon>
        <taxon>Pseudomonadati</taxon>
        <taxon>Pseudomonadota</taxon>
        <taxon>Alphaproteobacteria</taxon>
        <taxon>Hyphomicrobiales</taxon>
        <taxon>Chelatococcaceae</taxon>
        <taxon>Chelatococcus</taxon>
    </lineage>
</organism>
<sequence length="198" mass="22082">MLIVYGMAQGGAVELRLGGGHAAIALAGLGHDATYISWIRKGRSPVFNAFRKGPFGTPVYRICIPSNEDLNFNIGISERDAYNWIYKELAGDGMRRYTLDKRIHQIKSLPFGPLYYEYNCVDIVKNCLRVSGAYRYAGSLLPTWTVAGVCGDAATIRRAVLRRLSNGVDPALQTPRIATPPDFFREDVRREQNIEPTL</sequence>
<evidence type="ECO:0000313" key="1">
    <source>
        <dbReference type="EMBL" id="PXW55786.1"/>
    </source>
</evidence>
<gene>
    <name evidence="1" type="ORF">C7450_109196</name>
</gene>
<proteinExistence type="predicted"/>
<comment type="caution">
    <text evidence="1">The sequence shown here is derived from an EMBL/GenBank/DDBJ whole genome shotgun (WGS) entry which is preliminary data.</text>
</comment>
<keyword evidence="2" id="KW-1185">Reference proteome</keyword>